<evidence type="ECO:0000256" key="1">
    <source>
        <dbReference type="SAM" id="MobiDB-lite"/>
    </source>
</evidence>
<organism evidence="2 3">
    <name type="scientific">Prorocentrum cordatum</name>
    <dbReference type="NCBI Taxonomy" id="2364126"/>
    <lineage>
        <taxon>Eukaryota</taxon>
        <taxon>Sar</taxon>
        <taxon>Alveolata</taxon>
        <taxon>Dinophyceae</taxon>
        <taxon>Prorocentrales</taxon>
        <taxon>Prorocentraceae</taxon>
        <taxon>Prorocentrum</taxon>
    </lineage>
</organism>
<proteinExistence type="predicted"/>
<comment type="caution">
    <text evidence="2">The sequence shown here is derived from an EMBL/GenBank/DDBJ whole genome shotgun (WGS) entry which is preliminary data.</text>
</comment>
<evidence type="ECO:0008006" key="4">
    <source>
        <dbReference type="Google" id="ProtNLM"/>
    </source>
</evidence>
<feature type="region of interest" description="Disordered" evidence="1">
    <location>
        <begin position="95"/>
        <end position="120"/>
    </location>
</feature>
<reference evidence="2" key="1">
    <citation type="submission" date="2023-10" db="EMBL/GenBank/DDBJ databases">
        <authorList>
            <person name="Chen Y."/>
            <person name="Shah S."/>
            <person name="Dougan E. K."/>
            <person name="Thang M."/>
            <person name="Chan C."/>
        </authorList>
    </citation>
    <scope>NUCLEOTIDE SEQUENCE [LARGE SCALE GENOMIC DNA]</scope>
</reference>
<evidence type="ECO:0000313" key="3">
    <source>
        <dbReference type="Proteomes" id="UP001189429"/>
    </source>
</evidence>
<dbReference type="Proteomes" id="UP001189429">
    <property type="component" value="Unassembled WGS sequence"/>
</dbReference>
<dbReference type="EMBL" id="CAUYUJ010001907">
    <property type="protein sequence ID" value="CAK0798262.1"/>
    <property type="molecule type" value="Genomic_DNA"/>
</dbReference>
<keyword evidence="3" id="KW-1185">Reference proteome</keyword>
<evidence type="ECO:0000313" key="2">
    <source>
        <dbReference type="EMBL" id="CAK0798262.1"/>
    </source>
</evidence>
<gene>
    <name evidence="2" type="ORF">PCOR1329_LOCUS7065</name>
</gene>
<sequence>MAPAIASAASAEHRPLLTSGCGAGPGAQCRGGLRRAQSAPVLCPGPAVPSQSGCPALAWADMLELDALLPDDSLRSSSGDGLSVRSSSDDGLSAILAGLDAGGPSPTRSHQHSPAAAGTPLGLPFEAPFDTLPLKMPAASDRAVHGTRTPLSTKAAPFFAAGASVAGTLLQRSSGTWAFGRDGERLLNAHQTNDACSAPETRTTVMMRNVPYMWTREKLLALLDSKGFAAKYDFVGWRPSRSTLRLLIPAATLLLT</sequence>
<name>A0ABN9Q5D5_9DINO</name>
<accession>A0ABN9Q5D5</accession>
<protein>
    <recommendedName>
        <fullName evidence="4">RRM domain-containing protein</fullName>
    </recommendedName>
</protein>